<organism evidence="6 7">
    <name type="scientific">Zhihengliuella alba</name>
    <dbReference type="NCBI Taxonomy" id="547018"/>
    <lineage>
        <taxon>Bacteria</taxon>
        <taxon>Bacillati</taxon>
        <taxon>Actinomycetota</taxon>
        <taxon>Actinomycetes</taxon>
        <taxon>Micrococcales</taxon>
        <taxon>Micrococcaceae</taxon>
        <taxon>Zhihengliuella</taxon>
    </lineage>
</organism>
<dbReference type="Pfam" id="PF05653">
    <property type="entry name" value="Mg_trans_NIPA"/>
    <property type="match status" value="1"/>
</dbReference>
<accession>A0ABP7D4P4</accession>
<dbReference type="InterPro" id="IPR008521">
    <property type="entry name" value="Mg_trans_NIPA"/>
</dbReference>
<dbReference type="PANTHER" id="PTHR40761">
    <property type="entry name" value="CONSERVED INTEGRAL MEMBRANE ALANINE VALINE AND LEUCINE RICH PROTEIN-RELATED"/>
    <property type="match status" value="1"/>
</dbReference>
<feature type="transmembrane region" description="Helical" evidence="5">
    <location>
        <begin position="75"/>
        <end position="92"/>
    </location>
</feature>
<feature type="transmembrane region" description="Helical" evidence="5">
    <location>
        <begin position="257"/>
        <end position="280"/>
    </location>
</feature>
<comment type="subcellular location">
    <subcellularLocation>
        <location evidence="1">Membrane</location>
        <topology evidence="1">Multi-pass membrane protein</topology>
    </subcellularLocation>
</comment>
<sequence>MVWIAVGCAVAAAFFLAFGAQRQGGAVRSTAGGLSVGHRGILRLLLNPRWVFGLLLMGIGMVLNVYALASAPLTVVQPIGAIALVITTVVHAREIGIRINRPTFLAIIACVGGSIGFVLLAIQVTEPHPRISAREELIVVLLLAVAVAVLGSLAVFFHRRQNAFFYIVGAGVVFGFVAVLVRTLAISLMQSEGNLFANVSWLVVIAVVVASLLGTYFVQNAYSSGPPDLVIAGLTVIDPMVGIAIGIGVLGELQDQVHPITAMSMVACAVVAVVGVIALSRHHPDAHHRRVEQQQQSKES</sequence>
<dbReference type="Proteomes" id="UP001501536">
    <property type="component" value="Unassembled WGS sequence"/>
</dbReference>
<reference evidence="7" key="1">
    <citation type="journal article" date="2019" name="Int. J. Syst. Evol. Microbiol.">
        <title>The Global Catalogue of Microorganisms (GCM) 10K type strain sequencing project: providing services to taxonomists for standard genome sequencing and annotation.</title>
        <authorList>
            <consortium name="The Broad Institute Genomics Platform"/>
            <consortium name="The Broad Institute Genome Sequencing Center for Infectious Disease"/>
            <person name="Wu L."/>
            <person name="Ma J."/>
        </authorList>
    </citation>
    <scope>NUCLEOTIDE SEQUENCE [LARGE SCALE GENOMIC DNA]</scope>
    <source>
        <strain evidence="7">JCM 16961</strain>
    </source>
</reference>
<evidence type="ECO:0000256" key="3">
    <source>
        <dbReference type="ARBA" id="ARBA00022989"/>
    </source>
</evidence>
<feature type="transmembrane region" description="Helical" evidence="5">
    <location>
        <begin position="229"/>
        <end position="251"/>
    </location>
</feature>
<dbReference type="PANTHER" id="PTHR40761:SF1">
    <property type="entry name" value="CONSERVED INTEGRAL MEMBRANE ALANINE VALINE AND LEUCINE RICH PROTEIN-RELATED"/>
    <property type="match status" value="1"/>
</dbReference>
<name>A0ABP7D4P4_9MICC</name>
<keyword evidence="2 5" id="KW-0812">Transmembrane</keyword>
<evidence type="ECO:0000313" key="7">
    <source>
        <dbReference type="Proteomes" id="UP001501536"/>
    </source>
</evidence>
<keyword evidence="7" id="KW-1185">Reference proteome</keyword>
<proteinExistence type="predicted"/>
<evidence type="ECO:0008006" key="8">
    <source>
        <dbReference type="Google" id="ProtNLM"/>
    </source>
</evidence>
<feature type="transmembrane region" description="Helical" evidence="5">
    <location>
        <begin position="104"/>
        <end position="125"/>
    </location>
</feature>
<evidence type="ECO:0000256" key="2">
    <source>
        <dbReference type="ARBA" id="ARBA00022692"/>
    </source>
</evidence>
<feature type="transmembrane region" description="Helical" evidence="5">
    <location>
        <begin position="164"/>
        <end position="189"/>
    </location>
</feature>
<evidence type="ECO:0000256" key="1">
    <source>
        <dbReference type="ARBA" id="ARBA00004141"/>
    </source>
</evidence>
<dbReference type="InterPro" id="IPR037185">
    <property type="entry name" value="EmrE-like"/>
</dbReference>
<gene>
    <name evidence="6" type="ORF">GCM10022377_12820</name>
</gene>
<feature type="transmembrane region" description="Helical" evidence="5">
    <location>
        <begin position="137"/>
        <end position="157"/>
    </location>
</feature>
<comment type="caution">
    <text evidence="6">The sequence shown here is derived from an EMBL/GenBank/DDBJ whole genome shotgun (WGS) entry which is preliminary data.</text>
</comment>
<dbReference type="RefSeq" id="WP_344881734.1">
    <property type="nucleotide sequence ID" value="NZ_BAABCJ010000002.1"/>
</dbReference>
<dbReference type="EMBL" id="BAABCJ010000002">
    <property type="protein sequence ID" value="GAA3700857.1"/>
    <property type="molecule type" value="Genomic_DNA"/>
</dbReference>
<feature type="transmembrane region" description="Helical" evidence="5">
    <location>
        <begin position="51"/>
        <end position="69"/>
    </location>
</feature>
<keyword evidence="4 5" id="KW-0472">Membrane</keyword>
<evidence type="ECO:0000256" key="5">
    <source>
        <dbReference type="SAM" id="Phobius"/>
    </source>
</evidence>
<feature type="transmembrane region" description="Helical" evidence="5">
    <location>
        <begin position="195"/>
        <end position="217"/>
    </location>
</feature>
<evidence type="ECO:0000313" key="6">
    <source>
        <dbReference type="EMBL" id="GAA3700857.1"/>
    </source>
</evidence>
<evidence type="ECO:0000256" key="4">
    <source>
        <dbReference type="ARBA" id="ARBA00023136"/>
    </source>
</evidence>
<protein>
    <recommendedName>
        <fullName evidence="8">Magnesium transporter NIPA</fullName>
    </recommendedName>
</protein>
<keyword evidence="3 5" id="KW-1133">Transmembrane helix</keyword>
<dbReference type="SUPFAM" id="SSF103481">
    <property type="entry name" value="Multidrug resistance efflux transporter EmrE"/>
    <property type="match status" value="1"/>
</dbReference>